<evidence type="ECO:0000313" key="2">
    <source>
        <dbReference type="Proteomes" id="UP001162162"/>
    </source>
</evidence>
<sequence length="90" mass="9854">MGGNRSAWTQEGLFAFKRLNLYAVLINKRGSANPTLRCDYEVWLLNYGTDAATTLVAIRVTHCERVRVILSQPELAGQASGSLSLTVTVV</sequence>
<keyword evidence="2" id="KW-1185">Reference proteome</keyword>
<proteinExistence type="predicted"/>
<reference evidence="1" key="1">
    <citation type="journal article" date="2023" name="Insect Mol. Biol.">
        <title>Genome sequencing provides insights into the evolution of gene families encoding plant cell wall-degrading enzymes in longhorned beetles.</title>
        <authorList>
            <person name="Shin N.R."/>
            <person name="Okamura Y."/>
            <person name="Kirsch R."/>
            <person name="Pauchet Y."/>
        </authorList>
    </citation>
    <scope>NUCLEOTIDE SEQUENCE</scope>
    <source>
        <strain evidence="1">AMC_N1</strain>
    </source>
</reference>
<organism evidence="1 2">
    <name type="scientific">Aromia moschata</name>
    <dbReference type="NCBI Taxonomy" id="1265417"/>
    <lineage>
        <taxon>Eukaryota</taxon>
        <taxon>Metazoa</taxon>
        <taxon>Ecdysozoa</taxon>
        <taxon>Arthropoda</taxon>
        <taxon>Hexapoda</taxon>
        <taxon>Insecta</taxon>
        <taxon>Pterygota</taxon>
        <taxon>Neoptera</taxon>
        <taxon>Endopterygota</taxon>
        <taxon>Coleoptera</taxon>
        <taxon>Polyphaga</taxon>
        <taxon>Cucujiformia</taxon>
        <taxon>Chrysomeloidea</taxon>
        <taxon>Cerambycidae</taxon>
        <taxon>Cerambycinae</taxon>
        <taxon>Callichromatini</taxon>
        <taxon>Aromia</taxon>
    </lineage>
</organism>
<dbReference type="AlphaFoldDB" id="A0AAV8Z358"/>
<protein>
    <submittedName>
        <fullName evidence="1">Uncharacterized protein</fullName>
    </submittedName>
</protein>
<gene>
    <name evidence="1" type="ORF">NQ318_020537</name>
</gene>
<comment type="caution">
    <text evidence="1">The sequence shown here is derived from an EMBL/GenBank/DDBJ whole genome shotgun (WGS) entry which is preliminary data.</text>
</comment>
<dbReference type="EMBL" id="JAPWTK010000022">
    <property type="protein sequence ID" value="KAJ8957505.1"/>
    <property type="molecule type" value="Genomic_DNA"/>
</dbReference>
<evidence type="ECO:0000313" key="1">
    <source>
        <dbReference type="EMBL" id="KAJ8957505.1"/>
    </source>
</evidence>
<accession>A0AAV8Z358</accession>
<name>A0AAV8Z358_9CUCU</name>
<dbReference type="Proteomes" id="UP001162162">
    <property type="component" value="Unassembled WGS sequence"/>
</dbReference>